<dbReference type="OrthoDB" id="6960201at2"/>
<evidence type="ECO:0000313" key="1">
    <source>
        <dbReference type="EMBL" id="TXF11931.1"/>
    </source>
</evidence>
<dbReference type="InParanoid" id="A0A5C7EKC4"/>
<name>A0A5C7EKC4_9PROT</name>
<dbReference type="InterPro" id="IPR019650">
    <property type="entry name" value="DUF2513"/>
</dbReference>
<reference evidence="1 2" key="1">
    <citation type="submission" date="2019-08" db="EMBL/GenBank/DDBJ databases">
        <title>Pelomicrobium methylotrophicum gen. nov., sp. nov. a moderately thermophilic, facultatively anaerobic, lithoautotrophic and methylotrophic bacterium isolated from a terrestrial mud volcano.</title>
        <authorList>
            <person name="Slobodkina G.B."/>
            <person name="Merkel A.Y."/>
            <person name="Slobodkin A.I."/>
        </authorList>
    </citation>
    <scope>NUCLEOTIDE SEQUENCE [LARGE SCALE GENOMIC DNA]</scope>
    <source>
        <strain evidence="1 2">SM250</strain>
    </source>
</reference>
<dbReference type="Proteomes" id="UP000321201">
    <property type="component" value="Unassembled WGS sequence"/>
</dbReference>
<proteinExistence type="predicted"/>
<dbReference type="AlphaFoldDB" id="A0A5C7EKC4"/>
<sequence length="141" mass="15360">MSTRPAASICWRSTTPTSGAEVRLDWECARAILKALEDLPEPEGRLMPGDVAGWPWQVVSHHIELLGEAGLIKAQCVRALGTEPLCYGQRLTFAGHELLSAMRQQTLWNRVKARVRDAGLEMTVEAIKSAAAAIARELIGG</sequence>
<protein>
    <submittedName>
        <fullName evidence="1">DUF2513 domain-containing protein</fullName>
    </submittedName>
</protein>
<evidence type="ECO:0000313" key="2">
    <source>
        <dbReference type="Proteomes" id="UP000321201"/>
    </source>
</evidence>
<dbReference type="EMBL" id="VPFL01000009">
    <property type="protein sequence ID" value="TXF11931.1"/>
    <property type="molecule type" value="Genomic_DNA"/>
</dbReference>
<comment type="caution">
    <text evidence="1">The sequence shown here is derived from an EMBL/GenBank/DDBJ whole genome shotgun (WGS) entry which is preliminary data.</text>
</comment>
<organism evidence="1 2">
    <name type="scientific">Pelomicrobium methylotrophicum</name>
    <dbReference type="NCBI Taxonomy" id="2602750"/>
    <lineage>
        <taxon>Bacteria</taxon>
        <taxon>Pseudomonadati</taxon>
        <taxon>Pseudomonadota</taxon>
        <taxon>Hydrogenophilia</taxon>
        <taxon>Hydrogenophilia incertae sedis</taxon>
        <taxon>Pelomicrobium</taxon>
    </lineage>
</organism>
<accession>A0A5C7EKC4</accession>
<keyword evidence="2" id="KW-1185">Reference proteome</keyword>
<dbReference type="Pfam" id="PF10711">
    <property type="entry name" value="DUF2513"/>
    <property type="match status" value="1"/>
</dbReference>
<gene>
    <name evidence="1" type="ORF">FR698_07975</name>
</gene>